<evidence type="ECO:0000259" key="3">
    <source>
        <dbReference type="Pfam" id="PF00561"/>
    </source>
</evidence>
<dbReference type="InterPro" id="IPR029058">
    <property type="entry name" value="AB_hydrolase_fold"/>
</dbReference>
<feature type="compositionally biased region" description="Basic residues" evidence="2">
    <location>
        <begin position="1"/>
        <end position="16"/>
    </location>
</feature>
<gene>
    <name evidence="4" type="ORF">EXE58_14340</name>
</gene>
<dbReference type="Proteomes" id="UP000294853">
    <property type="component" value="Chromosome"/>
</dbReference>
<accession>A0A4P7IGV0</accession>
<feature type="region of interest" description="Disordered" evidence="2">
    <location>
        <begin position="62"/>
        <end position="87"/>
    </location>
</feature>
<evidence type="ECO:0000256" key="1">
    <source>
        <dbReference type="ARBA" id="ARBA00022801"/>
    </source>
</evidence>
<sequence>MRPRRRARPCRRRARHSQGDGRLPPRSLLAGWARLPALRAGLLRRLRADGLDVHGHALRGWLRRPGRGHRGDRRGDRRPLRRHRRRHRQHVRRIRRIRLLIVASTSEPLHTTELGDAGARVVFCHGLFGQGKNWTQIGKALAQDHRVTLVDMPDHGRSPWSAEFDFVDAADQVAGLLSADDPVVLVGHSLGGKVAMIVALRHPELVERLCVVDVSPVAYAHSEEFRNYMDAMLEVAGAPAGSRSEVDEALRPAVPNATVRAFLMQNLHRDGDRWAWRPNLELLRRDLAELSDWPAEEVAGLPSYDGAVLWVAGARSHYVTDEYTPAMEALFPRVRRVTIKDAGHWVHSEQPEVFIEVLRRFAD</sequence>
<dbReference type="KEGG" id="nsn:EXE58_14340"/>
<feature type="compositionally biased region" description="Basic residues" evidence="2">
    <location>
        <begin position="62"/>
        <end position="72"/>
    </location>
</feature>
<dbReference type="PANTHER" id="PTHR46118:SF4">
    <property type="entry name" value="PROTEIN ABHD11"/>
    <property type="match status" value="1"/>
</dbReference>
<evidence type="ECO:0000256" key="2">
    <source>
        <dbReference type="SAM" id="MobiDB-lite"/>
    </source>
</evidence>
<dbReference type="InterPro" id="IPR000073">
    <property type="entry name" value="AB_hydrolase_1"/>
</dbReference>
<dbReference type="SUPFAM" id="SSF53474">
    <property type="entry name" value="alpha/beta-Hydrolases"/>
    <property type="match status" value="1"/>
</dbReference>
<dbReference type="OrthoDB" id="63519at2"/>
<dbReference type="PANTHER" id="PTHR46118">
    <property type="entry name" value="PROTEIN ABHD11"/>
    <property type="match status" value="1"/>
</dbReference>
<evidence type="ECO:0000313" key="5">
    <source>
        <dbReference type="Proteomes" id="UP000294853"/>
    </source>
</evidence>
<name>A0A4P7IGV0_9ACTN</name>
<dbReference type="PRINTS" id="PR00111">
    <property type="entry name" value="ABHYDROLASE"/>
</dbReference>
<dbReference type="EMBL" id="CP038436">
    <property type="protein sequence ID" value="QBX56526.1"/>
    <property type="molecule type" value="Genomic_DNA"/>
</dbReference>
<dbReference type="GO" id="GO:0016787">
    <property type="term" value="F:hydrolase activity"/>
    <property type="evidence" value="ECO:0007669"/>
    <property type="project" value="UniProtKB-KW"/>
</dbReference>
<feature type="region of interest" description="Disordered" evidence="2">
    <location>
        <begin position="1"/>
        <end position="26"/>
    </location>
</feature>
<reference evidence="4 5" key="1">
    <citation type="submission" date="2019-03" db="EMBL/GenBank/DDBJ databases">
        <title>Three New Species of Nocardioides, Nocardioides euryhalodurans sp. nov., Nocardioides seonyuensis sp. nov. and Nocardioides eburneoflavus sp. nov. Iolated from Soil.</title>
        <authorList>
            <person name="Roh S.G."/>
            <person name="Lee C."/>
            <person name="Kim M.-K."/>
            <person name="Kim S.B."/>
        </authorList>
    </citation>
    <scope>NUCLEOTIDE SEQUENCE [LARGE SCALE GENOMIC DNA]</scope>
    <source>
        <strain evidence="4 5">MMS17-SY207-3</strain>
    </source>
</reference>
<keyword evidence="1 4" id="KW-0378">Hydrolase</keyword>
<organism evidence="4 5">
    <name type="scientific">Nocardioides seonyuensis</name>
    <dbReference type="NCBI Taxonomy" id="2518371"/>
    <lineage>
        <taxon>Bacteria</taxon>
        <taxon>Bacillati</taxon>
        <taxon>Actinomycetota</taxon>
        <taxon>Actinomycetes</taxon>
        <taxon>Propionibacteriales</taxon>
        <taxon>Nocardioidaceae</taxon>
        <taxon>Nocardioides</taxon>
    </lineage>
</organism>
<keyword evidence="5" id="KW-1185">Reference proteome</keyword>
<dbReference type="Pfam" id="PF00561">
    <property type="entry name" value="Abhydrolase_1"/>
    <property type="match status" value="1"/>
</dbReference>
<dbReference type="AlphaFoldDB" id="A0A4P7IGV0"/>
<evidence type="ECO:0000313" key="4">
    <source>
        <dbReference type="EMBL" id="QBX56526.1"/>
    </source>
</evidence>
<proteinExistence type="predicted"/>
<dbReference type="Gene3D" id="3.40.50.1820">
    <property type="entry name" value="alpha/beta hydrolase"/>
    <property type="match status" value="1"/>
</dbReference>
<feature type="domain" description="AB hydrolase-1" evidence="3">
    <location>
        <begin position="121"/>
        <end position="350"/>
    </location>
</feature>
<protein>
    <submittedName>
        <fullName evidence="4">Alpha/beta fold hydrolase</fullName>
    </submittedName>
</protein>